<evidence type="ECO:0000256" key="1">
    <source>
        <dbReference type="SAM" id="MobiDB-lite"/>
    </source>
</evidence>
<protein>
    <submittedName>
        <fullName evidence="2">Uncharacterized protein</fullName>
    </submittedName>
</protein>
<dbReference type="AlphaFoldDB" id="A0A0V1MGV1"/>
<proteinExistence type="predicted"/>
<reference evidence="2 3" key="1">
    <citation type="submission" date="2015-01" db="EMBL/GenBank/DDBJ databases">
        <title>Evolution of Trichinella species and genotypes.</title>
        <authorList>
            <person name="Korhonen P.K."/>
            <person name="Edoardo P."/>
            <person name="Giuseppe L.R."/>
            <person name="Gasser R.B."/>
        </authorList>
    </citation>
    <scope>NUCLEOTIDE SEQUENCE [LARGE SCALE GENOMIC DNA]</scope>
    <source>
        <strain evidence="2">ISS1980</strain>
    </source>
</reference>
<name>A0A0V1MGV1_9BILA</name>
<feature type="compositionally biased region" description="Polar residues" evidence="1">
    <location>
        <begin position="51"/>
        <end position="62"/>
    </location>
</feature>
<gene>
    <name evidence="2" type="ORF">T10_6987</name>
</gene>
<sequence>MTSQPTNQSRVTVVDSDQQARAKVVLTERYTGKRVKNGQEEEQRCSIHQPGCNSGAQADSPR</sequence>
<evidence type="ECO:0000313" key="2">
    <source>
        <dbReference type="EMBL" id="KRZ70877.1"/>
    </source>
</evidence>
<comment type="caution">
    <text evidence="2">The sequence shown here is derived from an EMBL/GenBank/DDBJ whole genome shotgun (WGS) entry which is preliminary data.</text>
</comment>
<organism evidence="2 3">
    <name type="scientific">Trichinella papuae</name>
    <dbReference type="NCBI Taxonomy" id="268474"/>
    <lineage>
        <taxon>Eukaryota</taxon>
        <taxon>Metazoa</taxon>
        <taxon>Ecdysozoa</taxon>
        <taxon>Nematoda</taxon>
        <taxon>Enoplea</taxon>
        <taxon>Dorylaimia</taxon>
        <taxon>Trichinellida</taxon>
        <taxon>Trichinellidae</taxon>
        <taxon>Trichinella</taxon>
    </lineage>
</organism>
<accession>A0A0V1MGV1</accession>
<evidence type="ECO:0000313" key="3">
    <source>
        <dbReference type="Proteomes" id="UP000054843"/>
    </source>
</evidence>
<feature type="region of interest" description="Disordered" evidence="1">
    <location>
        <begin position="35"/>
        <end position="62"/>
    </location>
</feature>
<dbReference type="Proteomes" id="UP000054843">
    <property type="component" value="Unassembled WGS sequence"/>
</dbReference>
<keyword evidence="3" id="KW-1185">Reference proteome</keyword>
<dbReference type="EMBL" id="JYDO01000106">
    <property type="protein sequence ID" value="KRZ70877.1"/>
    <property type="molecule type" value="Genomic_DNA"/>
</dbReference>